<reference evidence="2 3" key="1">
    <citation type="journal article" date="2024" name="Nat. Commun.">
        <title>Phylogenomics reveals the evolutionary origins of lichenization in chlorophyte algae.</title>
        <authorList>
            <person name="Puginier C."/>
            <person name="Libourel C."/>
            <person name="Otte J."/>
            <person name="Skaloud P."/>
            <person name="Haon M."/>
            <person name="Grisel S."/>
            <person name="Petersen M."/>
            <person name="Berrin J.G."/>
            <person name="Delaux P.M."/>
            <person name="Dal Grande F."/>
            <person name="Keller J."/>
        </authorList>
    </citation>
    <scope>NUCLEOTIDE SEQUENCE [LARGE SCALE GENOMIC DNA]</scope>
    <source>
        <strain evidence="2 3">SAG 216-7</strain>
    </source>
</reference>
<gene>
    <name evidence="2" type="ORF">WJX75_005771</name>
</gene>
<feature type="compositionally biased region" description="Acidic residues" evidence="1">
    <location>
        <begin position="380"/>
        <end position="391"/>
    </location>
</feature>
<keyword evidence="3" id="KW-1185">Reference proteome</keyword>
<dbReference type="Proteomes" id="UP001491310">
    <property type="component" value="Unassembled WGS sequence"/>
</dbReference>
<protein>
    <recommendedName>
        <fullName evidence="4">Chromo domain-containing protein</fullName>
    </recommendedName>
</protein>
<feature type="compositionally biased region" description="Basic and acidic residues" evidence="1">
    <location>
        <begin position="352"/>
        <end position="364"/>
    </location>
</feature>
<evidence type="ECO:0000313" key="2">
    <source>
        <dbReference type="EMBL" id="KAK9906666.1"/>
    </source>
</evidence>
<evidence type="ECO:0000256" key="1">
    <source>
        <dbReference type="SAM" id="MobiDB-lite"/>
    </source>
</evidence>
<feature type="region of interest" description="Disordered" evidence="1">
    <location>
        <begin position="330"/>
        <end position="425"/>
    </location>
</feature>
<proteinExistence type="predicted"/>
<evidence type="ECO:0008006" key="4">
    <source>
        <dbReference type="Google" id="ProtNLM"/>
    </source>
</evidence>
<name>A0ABR2YJP3_9CHLO</name>
<dbReference type="EMBL" id="JALJOT010000010">
    <property type="protein sequence ID" value="KAK9906666.1"/>
    <property type="molecule type" value="Genomic_DNA"/>
</dbReference>
<feature type="compositionally biased region" description="Acidic residues" evidence="1">
    <location>
        <begin position="153"/>
        <end position="163"/>
    </location>
</feature>
<accession>A0ABR2YJP3</accession>
<evidence type="ECO:0000313" key="3">
    <source>
        <dbReference type="Proteomes" id="UP001491310"/>
    </source>
</evidence>
<feature type="compositionally biased region" description="Polar residues" evidence="1">
    <location>
        <begin position="127"/>
        <end position="145"/>
    </location>
</feature>
<organism evidence="2 3">
    <name type="scientific">Coccomyxa subellipsoidea</name>
    <dbReference type="NCBI Taxonomy" id="248742"/>
    <lineage>
        <taxon>Eukaryota</taxon>
        <taxon>Viridiplantae</taxon>
        <taxon>Chlorophyta</taxon>
        <taxon>core chlorophytes</taxon>
        <taxon>Trebouxiophyceae</taxon>
        <taxon>Trebouxiophyceae incertae sedis</taxon>
        <taxon>Coccomyxaceae</taxon>
        <taxon>Coccomyxa</taxon>
    </lineage>
</organism>
<feature type="compositionally biased region" description="Acidic residues" evidence="1">
    <location>
        <begin position="332"/>
        <end position="342"/>
    </location>
</feature>
<feature type="region of interest" description="Disordered" evidence="1">
    <location>
        <begin position="127"/>
        <end position="163"/>
    </location>
</feature>
<dbReference type="Gene3D" id="2.40.50.40">
    <property type="match status" value="1"/>
</dbReference>
<comment type="caution">
    <text evidence="2">The sequence shown here is derived from an EMBL/GenBank/DDBJ whole genome shotgun (WGS) entry which is preliminary data.</text>
</comment>
<feature type="compositionally biased region" description="Basic residues" evidence="1">
    <location>
        <begin position="365"/>
        <end position="374"/>
    </location>
</feature>
<sequence>MEQDFRATQFVGSQAEAEVLLEQPRAEILLKQSRRRGRRQENEYLIGFEGYPDSDSYWVKEQTVRRDPNGPQLIAEYEAAIEQEEAAFDGQANSSDEDMTSVDIQGNVGEQRPAVRPALDIANQISTQQPSEPQLPQTQPPSQAGPSYAAEDWGFDDADEPSQEDLAAADWAAQHAAPQRPANAMVPARQSHPVGPQQIGFLAADPFERQSPGAAAQAIWPSVQRSALAKRPAADHRGLFNALGRRAAEMIRQAPPAPEGAEGVPAEGHPQMEHVQRETWRAWATRLQVLGGTVAAYAAAQDLPAEVAARAGAQGAPLVDLNALPAVRAQPEEAEEPIEEFIDVPSLPAAEEGTRKRDAVEPQRGRRPLKRLKRIYQSEAGEEDPAPEVESPELVPDSSEEAGKQEPAARQAHQGGGQATPLRPGRHLHILEDGEDAEEEANEAAEPKDNGQLDEEAPMHQVDEADSNDYGLNPEQLWHLQPEHWRGAVINRARHEADDVLLLRIRWPDGFNSWVNRFALHVRPHCHMALIDFYESKAKPKK</sequence>
<feature type="region of interest" description="Disordered" evidence="1">
    <location>
        <begin position="172"/>
        <end position="191"/>
    </location>
</feature>